<accession>A0ABY6U902</accession>
<organism evidence="1 2">
    <name type="scientific">Bionectria ochroleuca</name>
    <name type="common">Gliocladium roseum</name>
    <dbReference type="NCBI Taxonomy" id="29856"/>
    <lineage>
        <taxon>Eukaryota</taxon>
        <taxon>Fungi</taxon>
        <taxon>Dikarya</taxon>
        <taxon>Ascomycota</taxon>
        <taxon>Pezizomycotina</taxon>
        <taxon>Sordariomycetes</taxon>
        <taxon>Hypocreomycetidae</taxon>
        <taxon>Hypocreales</taxon>
        <taxon>Bionectriaceae</taxon>
        <taxon>Clonostachys</taxon>
    </lineage>
</organism>
<protein>
    <submittedName>
        <fullName evidence="1">Uncharacterized protein</fullName>
    </submittedName>
</protein>
<dbReference type="EMBL" id="CABFNS010000771">
    <property type="protein sequence ID" value="VUC27566.1"/>
    <property type="molecule type" value="Genomic_DNA"/>
</dbReference>
<evidence type="ECO:0000313" key="1">
    <source>
        <dbReference type="EMBL" id="VUC27566.1"/>
    </source>
</evidence>
<dbReference type="SUPFAM" id="SSF52047">
    <property type="entry name" value="RNI-like"/>
    <property type="match status" value="1"/>
</dbReference>
<sequence>MPPGKLQYVRRFEVLPKEAVVEGCYHDNIHGNLTKKLLAYDTIEKMAGALRWLEVVCKKALVAINASRNIHFYDWIAETASALGDGRLEIFRWEMGTCVPGSLLGTNGVISLKQNSLRRLILVTASPCYIGEGETFHNGKPNQVIDLSAFRMLEQIDWTAPNAVFIPTLSLAIKQNAGHLRRLHLHFDNWQSFETNIRETKFLADLPENEAIEAAFAHRFFNVPSPKQYPTRHLFPELRDLFLSDVPLSGELANAIDFKSLRSLRIYLCPGWDQFLLRSLSELKEHEKLKTLEIGDNWTEPATVQSILNKAIRTVKRLETLFLNHLAPVGTLKMWENITYYQKDLRHFVHQQYKYDEEEATKAYEERRDLDLGDLSLPSKELIHQQFSGLNLESIGLSCEPEYFVSNFYITRTWMYPCTDVHFAA</sequence>
<reference evidence="1 2" key="1">
    <citation type="submission" date="2019-06" db="EMBL/GenBank/DDBJ databases">
        <authorList>
            <person name="Broberg M."/>
        </authorList>
    </citation>
    <scope>NUCLEOTIDE SEQUENCE [LARGE SCALE GENOMIC DNA]</scope>
</reference>
<name>A0ABY6U902_BIOOC</name>
<proteinExistence type="predicted"/>
<keyword evidence="2" id="KW-1185">Reference proteome</keyword>
<dbReference type="Gene3D" id="3.80.10.10">
    <property type="entry name" value="Ribonuclease Inhibitor"/>
    <property type="match status" value="1"/>
</dbReference>
<dbReference type="InterPro" id="IPR032675">
    <property type="entry name" value="LRR_dom_sf"/>
</dbReference>
<evidence type="ECO:0000313" key="2">
    <source>
        <dbReference type="Proteomes" id="UP000766486"/>
    </source>
</evidence>
<dbReference type="Proteomes" id="UP000766486">
    <property type="component" value="Unassembled WGS sequence"/>
</dbReference>
<gene>
    <name evidence="1" type="ORF">CLO192961_LOCUS214470</name>
</gene>
<comment type="caution">
    <text evidence="1">The sequence shown here is derived from an EMBL/GenBank/DDBJ whole genome shotgun (WGS) entry which is preliminary data.</text>
</comment>